<protein>
    <recommendedName>
        <fullName evidence="2">SPW repeat-containing integral membrane domain-containing protein</fullName>
    </recommendedName>
</protein>
<feature type="transmembrane region" description="Helical" evidence="1">
    <location>
        <begin position="30"/>
        <end position="49"/>
    </location>
</feature>
<evidence type="ECO:0000259" key="2">
    <source>
        <dbReference type="Pfam" id="PF03779"/>
    </source>
</evidence>
<evidence type="ECO:0000313" key="3">
    <source>
        <dbReference type="EMBL" id="MCC9642013.1"/>
    </source>
</evidence>
<reference evidence="3" key="1">
    <citation type="submission" date="2021-11" db="EMBL/GenBank/DDBJ databases">
        <title>Genome sequence.</title>
        <authorList>
            <person name="Sun Q."/>
        </authorList>
    </citation>
    <scope>NUCLEOTIDE SEQUENCE</scope>
    <source>
        <strain evidence="3">JC740</strain>
    </source>
</reference>
<dbReference type="InterPro" id="IPR005530">
    <property type="entry name" value="SPW"/>
</dbReference>
<dbReference type="EMBL" id="JAJKFW010000014">
    <property type="protein sequence ID" value="MCC9642013.1"/>
    <property type="molecule type" value="Genomic_DNA"/>
</dbReference>
<evidence type="ECO:0000256" key="1">
    <source>
        <dbReference type="SAM" id="Phobius"/>
    </source>
</evidence>
<feature type="domain" description="SPW repeat-containing integral membrane" evidence="2">
    <location>
        <begin position="2"/>
        <end position="96"/>
    </location>
</feature>
<keyword evidence="1" id="KW-0472">Membrane</keyword>
<keyword evidence="1" id="KW-0812">Transmembrane</keyword>
<sequence>MWGRVIEITTAVWLAISPFVFGVQTDPSILWADQLIALTICVLSGLSFWNPTRHSHVAILLVAIGLVIWGRFADSPPPPAHQNHIVVGLFLMMIALIPNHASLPPLAWQLENTKSAE</sequence>
<gene>
    <name evidence="3" type="ORF">LOC71_06980</name>
</gene>
<keyword evidence="4" id="KW-1185">Reference proteome</keyword>
<feature type="transmembrane region" description="Helical" evidence="1">
    <location>
        <begin position="85"/>
        <end position="103"/>
    </location>
</feature>
<dbReference type="Proteomes" id="UP001430306">
    <property type="component" value="Unassembled WGS sequence"/>
</dbReference>
<comment type="caution">
    <text evidence="3">The sequence shown here is derived from an EMBL/GenBank/DDBJ whole genome shotgun (WGS) entry which is preliminary data.</text>
</comment>
<dbReference type="Pfam" id="PF03779">
    <property type="entry name" value="SPW"/>
    <property type="match status" value="1"/>
</dbReference>
<dbReference type="RefSeq" id="WP_230272600.1">
    <property type="nucleotide sequence ID" value="NZ_JAJKFW010000014.1"/>
</dbReference>
<accession>A0ABS8NGQ2</accession>
<feature type="transmembrane region" description="Helical" evidence="1">
    <location>
        <begin position="6"/>
        <end position="23"/>
    </location>
</feature>
<keyword evidence="1" id="KW-1133">Transmembrane helix</keyword>
<proteinExistence type="predicted"/>
<organism evidence="3 4">
    <name type="scientific">Rhodopirellula halodulae</name>
    <dbReference type="NCBI Taxonomy" id="2894198"/>
    <lineage>
        <taxon>Bacteria</taxon>
        <taxon>Pseudomonadati</taxon>
        <taxon>Planctomycetota</taxon>
        <taxon>Planctomycetia</taxon>
        <taxon>Pirellulales</taxon>
        <taxon>Pirellulaceae</taxon>
        <taxon>Rhodopirellula</taxon>
    </lineage>
</organism>
<feature type="transmembrane region" description="Helical" evidence="1">
    <location>
        <begin position="55"/>
        <end position="73"/>
    </location>
</feature>
<evidence type="ECO:0000313" key="4">
    <source>
        <dbReference type="Proteomes" id="UP001430306"/>
    </source>
</evidence>
<name>A0ABS8NGQ2_9BACT</name>